<feature type="domain" description="HD-GYP" evidence="2">
    <location>
        <begin position="113"/>
        <end position="309"/>
    </location>
</feature>
<gene>
    <name evidence="3" type="ORF">ACJDT4_15580</name>
</gene>
<dbReference type="Pfam" id="PF13487">
    <property type="entry name" value="HD_5"/>
    <property type="match status" value="1"/>
</dbReference>
<name>A0ABW8TH32_9CLOT</name>
<dbReference type="EMBL" id="JBJIAA010000013">
    <property type="protein sequence ID" value="MFL0251839.1"/>
    <property type="molecule type" value="Genomic_DNA"/>
</dbReference>
<dbReference type="CDD" id="cd00077">
    <property type="entry name" value="HDc"/>
    <property type="match status" value="1"/>
</dbReference>
<reference evidence="3 4" key="1">
    <citation type="submission" date="2024-11" db="EMBL/GenBank/DDBJ databases">
        <authorList>
            <person name="Heng Y.C."/>
            <person name="Lim A.C.H."/>
            <person name="Lee J.K.Y."/>
            <person name="Kittelmann S."/>
        </authorList>
    </citation>
    <scope>NUCLEOTIDE SEQUENCE [LARGE SCALE GENOMIC DNA]</scope>
    <source>
        <strain evidence="3 4">WILCCON 0114</strain>
    </source>
</reference>
<dbReference type="Proteomes" id="UP001623592">
    <property type="component" value="Unassembled WGS sequence"/>
</dbReference>
<proteinExistence type="predicted"/>
<dbReference type="GO" id="GO:0016787">
    <property type="term" value="F:hydrolase activity"/>
    <property type="evidence" value="ECO:0007669"/>
    <property type="project" value="UniProtKB-KW"/>
</dbReference>
<dbReference type="SUPFAM" id="SSF109604">
    <property type="entry name" value="HD-domain/PDEase-like"/>
    <property type="match status" value="1"/>
</dbReference>
<evidence type="ECO:0000313" key="4">
    <source>
        <dbReference type="Proteomes" id="UP001623592"/>
    </source>
</evidence>
<dbReference type="SMART" id="SM00471">
    <property type="entry name" value="HDc"/>
    <property type="match status" value="1"/>
</dbReference>
<dbReference type="EC" id="3.1.4.-" evidence="3"/>
<feature type="coiled-coil region" evidence="1">
    <location>
        <begin position="66"/>
        <end position="93"/>
    </location>
</feature>
<organism evidence="3 4">
    <name type="scientific">Clostridium neuense</name>
    <dbReference type="NCBI Taxonomy" id="1728934"/>
    <lineage>
        <taxon>Bacteria</taxon>
        <taxon>Bacillati</taxon>
        <taxon>Bacillota</taxon>
        <taxon>Clostridia</taxon>
        <taxon>Eubacteriales</taxon>
        <taxon>Clostridiaceae</taxon>
        <taxon>Clostridium</taxon>
    </lineage>
</organism>
<keyword evidence="4" id="KW-1185">Reference proteome</keyword>
<keyword evidence="1" id="KW-0175">Coiled coil</keyword>
<evidence type="ECO:0000259" key="2">
    <source>
        <dbReference type="PROSITE" id="PS51832"/>
    </source>
</evidence>
<dbReference type="InterPro" id="IPR003607">
    <property type="entry name" value="HD/PDEase_dom"/>
</dbReference>
<protein>
    <submittedName>
        <fullName evidence="3">HD-GYP domain-containing protein</fullName>
        <ecNumber evidence="3">3.1.4.-</ecNumber>
    </submittedName>
</protein>
<dbReference type="PROSITE" id="PS51832">
    <property type="entry name" value="HD_GYP"/>
    <property type="match status" value="1"/>
</dbReference>
<dbReference type="PANTHER" id="PTHR43155">
    <property type="entry name" value="CYCLIC DI-GMP PHOSPHODIESTERASE PA4108-RELATED"/>
    <property type="match status" value="1"/>
</dbReference>
<dbReference type="RefSeq" id="WP_406788491.1">
    <property type="nucleotide sequence ID" value="NZ_JBJIAA010000013.1"/>
</dbReference>
<sequence length="351" mass="39861">MLSKSKSLPINELKAGMISASDIKFENNLLLAKGNPISETAINILSENYIVDKVEVYEDDDYKQKLEIKAKTVEELEKTFNELSANLEDIFNNIYSLQVNGIDEIRVFSKKIQEEFKSTGLVIRDIVSHGSSENIYRHSVNVSAISFILAKWLGFSEKEINLLTYSAILHDFGKTQIDPNILNKKGTLTKEDVETIKTHPVIGYHFVKKIPFIDPSVGLGILMHHEKADGSGYPMHLKEEKIHKFAKIIAIADLFDNVSSNRYSKEIAGPFDGLKIIQEESLGKLDNKYCTMFLNHIVNYYMGENVILNDKRSCKIIQVDINDITKPLLLDDNGFLDLRKEKDLYVTKLVV</sequence>
<comment type="caution">
    <text evidence="3">The sequence shown here is derived from an EMBL/GenBank/DDBJ whole genome shotgun (WGS) entry which is preliminary data.</text>
</comment>
<dbReference type="Gene3D" id="1.10.3210.10">
    <property type="entry name" value="Hypothetical protein af1432"/>
    <property type="match status" value="1"/>
</dbReference>
<keyword evidence="3" id="KW-0378">Hydrolase</keyword>
<evidence type="ECO:0000313" key="3">
    <source>
        <dbReference type="EMBL" id="MFL0251839.1"/>
    </source>
</evidence>
<dbReference type="InterPro" id="IPR037522">
    <property type="entry name" value="HD_GYP_dom"/>
</dbReference>
<accession>A0ABW8TH32</accession>
<evidence type="ECO:0000256" key="1">
    <source>
        <dbReference type="SAM" id="Coils"/>
    </source>
</evidence>
<dbReference type="PANTHER" id="PTHR43155:SF2">
    <property type="entry name" value="CYCLIC DI-GMP PHOSPHODIESTERASE PA4108"/>
    <property type="match status" value="1"/>
</dbReference>